<dbReference type="InterPro" id="IPR013097">
    <property type="entry name" value="Dabb"/>
</dbReference>
<evidence type="ECO:0000313" key="2">
    <source>
        <dbReference type="EMBL" id="WWC84212.1"/>
    </source>
</evidence>
<gene>
    <name evidence="2" type="ORF">PIECOFPK_01945</name>
</gene>
<dbReference type="EMBL" id="CP144143">
    <property type="protein sequence ID" value="WWC84212.1"/>
    <property type="molecule type" value="Genomic_DNA"/>
</dbReference>
<organism evidence="2 3">
    <name type="scientific">Mycovorax composti</name>
    <dbReference type="NCBI Taxonomy" id="2962693"/>
    <lineage>
        <taxon>Bacteria</taxon>
        <taxon>Pseudomonadati</taxon>
        <taxon>Bacteroidota</taxon>
        <taxon>Chitinophagia</taxon>
        <taxon>Chitinophagales</taxon>
        <taxon>Chitinophagaceae</taxon>
        <taxon>Mycovorax</taxon>
    </lineage>
</organism>
<proteinExistence type="predicted"/>
<sequence>MKKNSRRQFIKSAAIAAIAPSVLTVDQPKQILHQVFFWLKNPESEADKQALLKGLRTLKAIPQIKKLIIGTPAATEKRPVIDNSYDICLLEYLSSVEDEKAYQVHPIHKAFVEQCSHLWKKVQIYDVEVME</sequence>
<dbReference type="PROSITE" id="PS51502">
    <property type="entry name" value="S_R_A_B_BARREL"/>
    <property type="match status" value="1"/>
</dbReference>
<dbReference type="Gene3D" id="3.30.70.100">
    <property type="match status" value="1"/>
</dbReference>
<feature type="domain" description="Stress-response A/B barrel" evidence="1">
    <location>
        <begin position="31"/>
        <end position="127"/>
    </location>
</feature>
<dbReference type="InterPro" id="IPR011008">
    <property type="entry name" value="Dimeric_a/b-barrel"/>
</dbReference>
<dbReference type="Proteomes" id="UP001321305">
    <property type="component" value="Chromosome"/>
</dbReference>
<reference evidence="3" key="1">
    <citation type="submission" date="2024-01" db="EMBL/GenBank/DDBJ databases">
        <title>Mycovorax composti gen. nov. sp. nov., a member of the family Chitinophagaceae isolated from button mushroom compost.</title>
        <authorList>
            <person name="Thai M."/>
            <person name="Bell T.L."/>
            <person name="Kertesz M.A."/>
        </authorList>
    </citation>
    <scope>NUCLEOTIDE SEQUENCE [LARGE SCALE GENOMIC DNA]</scope>
    <source>
        <strain evidence="3">C216</strain>
    </source>
</reference>
<dbReference type="SMART" id="SM00886">
    <property type="entry name" value="Dabb"/>
    <property type="match status" value="1"/>
</dbReference>
<dbReference type="SUPFAM" id="SSF54909">
    <property type="entry name" value="Dimeric alpha+beta barrel"/>
    <property type="match status" value="1"/>
</dbReference>
<protein>
    <recommendedName>
        <fullName evidence="1">Stress-response A/B barrel domain-containing protein</fullName>
    </recommendedName>
</protein>
<accession>A0ABZ2ELM6</accession>
<evidence type="ECO:0000313" key="3">
    <source>
        <dbReference type="Proteomes" id="UP001321305"/>
    </source>
</evidence>
<evidence type="ECO:0000259" key="1">
    <source>
        <dbReference type="PROSITE" id="PS51502"/>
    </source>
</evidence>
<dbReference type="RefSeq" id="WP_409965734.1">
    <property type="nucleotide sequence ID" value="NZ_CP144143.1"/>
</dbReference>
<dbReference type="Pfam" id="PF07876">
    <property type="entry name" value="Dabb"/>
    <property type="match status" value="1"/>
</dbReference>
<name>A0ABZ2ELM6_9BACT</name>
<keyword evidence="3" id="KW-1185">Reference proteome</keyword>